<sequence length="395" mass="43188">MSEEIENSPQPPEAEPALDQVAATVIRAKREVAKVATQQRLGQDGRRGPLRYGERVQITDTKKRMSTFVLEEGGYFQSVRGNLHHSEIVGLNEGSVIETASGHELMIMRPLLADYVLSMPRGAQVVYPKDSGNIVAMADIFPGARVLEAGVGSGALTMSLLSAIGEEGKLISIERREDFARIAAANVDAWFGRHHRAWQLHSGDFAQVVADLVEDASIDRVVLDMLAPWENVEQSARALAPGGVFCAYVATVTQMSRTVEALRGTQSFSEPLAWETMSRGWHVDGLAVRPDHRMVGHTGFLVLARRLATGSKPLSRRQTGRGGAYDDSGYWVADDVDERTSTDRKVRKVLRDCLVKQPDDATEVNVQATSTRGALSDQVAQTLGLDAVQRPAFKE</sequence>
<proteinExistence type="predicted"/>
<dbReference type="Proteomes" id="UP000830236">
    <property type="component" value="Chromosome"/>
</dbReference>
<dbReference type="Pfam" id="PF14801">
    <property type="entry name" value="TrmI-like_N"/>
    <property type="match status" value="1"/>
</dbReference>
<organism evidence="6 7">
    <name type="scientific">Actinomyces graevenitzii</name>
    <dbReference type="NCBI Taxonomy" id="55565"/>
    <lineage>
        <taxon>Bacteria</taxon>
        <taxon>Bacillati</taxon>
        <taxon>Actinomycetota</taxon>
        <taxon>Actinomycetes</taxon>
        <taxon>Actinomycetales</taxon>
        <taxon>Actinomycetaceae</taxon>
        <taxon>Actinomyces</taxon>
    </lineage>
</organism>
<evidence type="ECO:0000256" key="4">
    <source>
        <dbReference type="ARBA" id="ARBA00022694"/>
    </source>
</evidence>
<dbReference type="InterPro" id="IPR014816">
    <property type="entry name" value="tRNA_MeTrfase_Gcd14"/>
</dbReference>
<dbReference type="Gene3D" id="3.40.50.150">
    <property type="entry name" value="Vaccinia Virus protein VP39"/>
    <property type="match status" value="1"/>
</dbReference>
<dbReference type="AlphaFoldDB" id="A0A9E7AGU8"/>
<dbReference type="PANTHER" id="PTHR12133">
    <property type="entry name" value="TRNA (ADENINE(58)-N(1))-METHYLTRANSFERASE"/>
    <property type="match status" value="1"/>
</dbReference>
<evidence type="ECO:0000256" key="3">
    <source>
        <dbReference type="ARBA" id="ARBA00022691"/>
    </source>
</evidence>
<dbReference type="GO" id="GO:0160107">
    <property type="term" value="F:tRNA (adenine(58)-N1)-methyltransferase activity"/>
    <property type="evidence" value="ECO:0007669"/>
    <property type="project" value="InterPro"/>
</dbReference>
<feature type="domain" description="tRNA (adenine(58)-N(1))-methyltransferase catalytic subunit TRM61 C-terminal" evidence="5">
    <location>
        <begin position="115"/>
        <end position="283"/>
    </location>
</feature>
<keyword evidence="2" id="KW-0808">Transferase</keyword>
<dbReference type="PROSITE" id="PS51620">
    <property type="entry name" value="SAM_TRM61"/>
    <property type="match status" value="1"/>
</dbReference>
<dbReference type="GO" id="GO:0030488">
    <property type="term" value="P:tRNA methylation"/>
    <property type="evidence" value="ECO:0007669"/>
    <property type="project" value="InterPro"/>
</dbReference>
<dbReference type="PANTHER" id="PTHR12133:SF1">
    <property type="entry name" value="TRNA (ADENINE(58)-N(1))-METHYLTRANSFERASE, MITOCHONDRIAL"/>
    <property type="match status" value="1"/>
</dbReference>
<keyword evidence="1" id="KW-0489">Methyltransferase</keyword>
<dbReference type="FunFam" id="3.40.50.150:FF:000019">
    <property type="entry name" value="tRNA (adenine(58)-N(1))-methyltransferase TrmI"/>
    <property type="match status" value="1"/>
</dbReference>
<evidence type="ECO:0000259" key="5">
    <source>
        <dbReference type="Pfam" id="PF08704"/>
    </source>
</evidence>
<keyword evidence="4" id="KW-0819">tRNA processing</keyword>
<dbReference type="KEGG" id="agh:M3I41_03805"/>
<gene>
    <name evidence="6" type="ORF">M3I41_03805</name>
</gene>
<evidence type="ECO:0000256" key="1">
    <source>
        <dbReference type="ARBA" id="ARBA00022603"/>
    </source>
</evidence>
<dbReference type="Pfam" id="PF08704">
    <property type="entry name" value="GCD14"/>
    <property type="match status" value="1"/>
</dbReference>
<reference evidence="6" key="1">
    <citation type="submission" date="2022-05" db="EMBL/GenBank/DDBJ databases">
        <title>Using nanopore sequencing to obtain complete genomes from saliva samples.</title>
        <authorList>
            <person name="Baker J.L."/>
        </authorList>
    </citation>
    <scope>NUCLEOTIDE SEQUENCE</scope>
    <source>
        <strain evidence="6">JCVI-JB-Ag32</strain>
    </source>
</reference>
<dbReference type="InterPro" id="IPR049470">
    <property type="entry name" value="TRM61_C"/>
</dbReference>
<protein>
    <submittedName>
        <fullName evidence="6">tRNA (Adenine-N1)-methyltransferase</fullName>
    </submittedName>
</protein>
<dbReference type="Gene3D" id="3.10.330.20">
    <property type="match status" value="1"/>
</dbReference>
<dbReference type="CDD" id="cd02440">
    <property type="entry name" value="AdoMet_MTases"/>
    <property type="match status" value="1"/>
</dbReference>
<evidence type="ECO:0000313" key="7">
    <source>
        <dbReference type="Proteomes" id="UP000830236"/>
    </source>
</evidence>
<accession>A0A9E7AGU8</accession>
<dbReference type="SUPFAM" id="SSF53335">
    <property type="entry name" value="S-adenosyl-L-methionine-dependent methyltransferases"/>
    <property type="match status" value="1"/>
</dbReference>
<dbReference type="GO" id="GO:0031515">
    <property type="term" value="C:tRNA (m1A) methyltransferase complex"/>
    <property type="evidence" value="ECO:0007669"/>
    <property type="project" value="InterPro"/>
</dbReference>
<evidence type="ECO:0000313" key="6">
    <source>
        <dbReference type="EMBL" id="UQF80405.1"/>
    </source>
</evidence>
<dbReference type="EMBL" id="CP097095">
    <property type="protein sequence ID" value="UQF80405.1"/>
    <property type="molecule type" value="Genomic_DNA"/>
</dbReference>
<name>A0A9E7AGU8_9ACTO</name>
<dbReference type="InterPro" id="IPR029063">
    <property type="entry name" value="SAM-dependent_MTases_sf"/>
</dbReference>
<evidence type="ECO:0000256" key="2">
    <source>
        <dbReference type="ARBA" id="ARBA00022679"/>
    </source>
</evidence>
<keyword evidence="3" id="KW-0949">S-adenosyl-L-methionine</keyword>